<evidence type="ECO:0000313" key="5">
    <source>
        <dbReference type="Proteomes" id="UP001162480"/>
    </source>
</evidence>
<feature type="coiled-coil region" evidence="1">
    <location>
        <begin position="617"/>
        <end position="696"/>
    </location>
</feature>
<evidence type="ECO:0000313" key="4">
    <source>
        <dbReference type="EMBL" id="CAI9734034.1"/>
    </source>
</evidence>
<keyword evidence="1" id="KW-0175">Coiled coil</keyword>
<name>A0AA36BH83_OCTVU</name>
<keyword evidence="5" id="KW-1185">Reference proteome</keyword>
<sequence length="747" mass="86826">MDEFYREVSESKLPTVSGILEKDVHLIWECVSDFIEKQMSLHKGVHISGLGTFSFSQQKIDTGNKQTSLSRPVFVFSERLISSLGLTCTKPFTPGNIHIVNMNYATIAFETNFSRDVAENCVKELLSAFYRAINNEKNVDLIFNKIGRLSVRRKKCKMKFYKQFIELFDKSGSLVQAMQQRFDTPDSVVTERSQVKSSQIVLPCSLKVAESPCQMNQVLEENFEENVPEALPEEPLVTDDGLDENPFVPALELNIDNVPAENTPAHSPPAEFTPVADAATNVIIENVMRTNAERNTGPVILITGQNIANPDMSYRNDEVENFSNRSVYSSEDTSTKAQYGKPNFAKEAHTEAFNNCFPVLEKSRSAGSLNRRRRSSYRQSHTAREPVVQACCEHHGGGQEICYLCHQREQRNVYMPFTEEKARRDKEEDLLLQKYSEMKNTEHLLQEKEKKAQLKRELHDMQKSNFEVAEMKHARKKERDVNFVQSYLFHHRPETPPLFTKMLPYSKELQKQIELKNLASLREQEKENFESQAEQINLATREDYFKERSRKMNLYKTLLDKQVQEKTMSQQQSCDIEEEENIREGEGAGYFGKNDVTAEILAEKKRKANEAMKEQFKMVAQRKREEILKRMKEQREEEKILRKNRTEAMKGQLNYELYKDLETDWKHRAMLKQQNLQKAKEKAQELDMLIQDQCKRYHRCQQSYRRTAYRRTFSHSANSHITTFGSEFAIQTIGLKFYLQLVLLMAT</sequence>
<proteinExistence type="predicted"/>
<dbReference type="Proteomes" id="UP001162480">
    <property type="component" value="Chromosome 15"/>
</dbReference>
<feature type="domain" description="CCDC81 HU" evidence="3">
    <location>
        <begin position="99"/>
        <end position="171"/>
    </location>
</feature>
<evidence type="ECO:0008006" key="6">
    <source>
        <dbReference type="Google" id="ProtNLM"/>
    </source>
</evidence>
<dbReference type="Pfam" id="PF14908">
    <property type="entry name" value="HU-CCDC81_euk_1"/>
    <property type="match status" value="1"/>
</dbReference>
<dbReference type="InterPro" id="IPR028034">
    <property type="entry name" value="HU-CCDC81"/>
</dbReference>
<organism evidence="4 5">
    <name type="scientific">Octopus vulgaris</name>
    <name type="common">Common octopus</name>
    <dbReference type="NCBI Taxonomy" id="6645"/>
    <lineage>
        <taxon>Eukaryota</taxon>
        <taxon>Metazoa</taxon>
        <taxon>Spiralia</taxon>
        <taxon>Lophotrochozoa</taxon>
        <taxon>Mollusca</taxon>
        <taxon>Cephalopoda</taxon>
        <taxon>Coleoidea</taxon>
        <taxon>Octopodiformes</taxon>
        <taxon>Octopoda</taxon>
        <taxon>Incirrata</taxon>
        <taxon>Octopodidae</taxon>
        <taxon>Octopus</taxon>
    </lineage>
</organism>
<dbReference type="PANTHER" id="PTHR14362">
    <property type="entry name" value="COILED-COIL DOMAIN-CONTAINING PROTEIN 81"/>
    <property type="match status" value="1"/>
</dbReference>
<dbReference type="AlphaFoldDB" id="A0AA36BH83"/>
<evidence type="ECO:0000259" key="2">
    <source>
        <dbReference type="Pfam" id="PF14908"/>
    </source>
</evidence>
<protein>
    <recommendedName>
        <fullName evidence="6">Coiled-coil domain-containing protein 81</fullName>
    </recommendedName>
</protein>
<dbReference type="Pfam" id="PF18289">
    <property type="entry name" value="HU-CCDC81_euk_2"/>
    <property type="match status" value="1"/>
</dbReference>
<evidence type="ECO:0000256" key="1">
    <source>
        <dbReference type="SAM" id="Coils"/>
    </source>
</evidence>
<dbReference type="InterPro" id="IPR026295">
    <property type="entry name" value="CCD81"/>
</dbReference>
<dbReference type="EMBL" id="OX597828">
    <property type="protein sequence ID" value="CAI9734034.1"/>
    <property type="molecule type" value="Genomic_DNA"/>
</dbReference>
<feature type="domain" description="CCDC81 HU" evidence="2">
    <location>
        <begin position="7"/>
        <end position="86"/>
    </location>
</feature>
<dbReference type="InterPro" id="IPR040673">
    <property type="entry name" value="CCDC81_HU_dom_2"/>
</dbReference>
<feature type="coiled-coil region" evidence="1">
    <location>
        <begin position="515"/>
        <end position="542"/>
    </location>
</feature>
<evidence type="ECO:0000259" key="3">
    <source>
        <dbReference type="Pfam" id="PF18289"/>
    </source>
</evidence>
<accession>A0AA36BH83</accession>
<reference evidence="4" key="1">
    <citation type="submission" date="2023-08" db="EMBL/GenBank/DDBJ databases">
        <authorList>
            <person name="Alioto T."/>
            <person name="Alioto T."/>
            <person name="Gomez Garrido J."/>
        </authorList>
    </citation>
    <scope>NUCLEOTIDE SEQUENCE</scope>
</reference>
<dbReference type="PANTHER" id="PTHR14362:SF2">
    <property type="entry name" value="COILED-COIL DOMAIN-CONTAINING PROTEIN 81"/>
    <property type="match status" value="1"/>
</dbReference>
<dbReference type="GO" id="GO:0005815">
    <property type="term" value="C:microtubule organizing center"/>
    <property type="evidence" value="ECO:0007669"/>
    <property type="project" value="TreeGrafter"/>
</dbReference>
<gene>
    <name evidence="4" type="ORF">OCTVUL_1B006488</name>
</gene>